<feature type="transmembrane region" description="Helical" evidence="6">
    <location>
        <begin position="154"/>
        <end position="175"/>
    </location>
</feature>
<organism evidence="7 8">
    <name type="scientific">Diplodia seriata</name>
    <dbReference type="NCBI Taxonomy" id="420778"/>
    <lineage>
        <taxon>Eukaryota</taxon>
        <taxon>Fungi</taxon>
        <taxon>Dikarya</taxon>
        <taxon>Ascomycota</taxon>
        <taxon>Pezizomycotina</taxon>
        <taxon>Dothideomycetes</taxon>
        <taxon>Dothideomycetes incertae sedis</taxon>
        <taxon>Botryosphaeriales</taxon>
        <taxon>Botryosphaeriaceae</taxon>
        <taxon>Diplodia</taxon>
    </lineage>
</organism>
<dbReference type="Proteomes" id="UP000034182">
    <property type="component" value="Unassembled WGS sequence"/>
</dbReference>
<comment type="subcellular location">
    <subcellularLocation>
        <location evidence="1">Membrane</location>
        <topology evidence="1">Multi-pass membrane protein</topology>
    </subcellularLocation>
</comment>
<dbReference type="InterPro" id="IPR007248">
    <property type="entry name" value="Mpv17_PMP22"/>
</dbReference>
<comment type="similarity">
    <text evidence="2 6">Belongs to the peroxisomal membrane protein PXMP2/4 family.</text>
</comment>
<feature type="transmembrane region" description="Helical" evidence="6">
    <location>
        <begin position="114"/>
        <end position="134"/>
    </location>
</feature>
<keyword evidence="4 6" id="KW-1133">Transmembrane helix</keyword>
<dbReference type="PANTHER" id="PTHR11266">
    <property type="entry name" value="PEROXISOMAL MEMBRANE PROTEIN 2, PXMP2 MPV17"/>
    <property type="match status" value="1"/>
</dbReference>
<protein>
    <submittedName>
        <fullName evidence="7">Putative mpv17 pmp22 family protein</fullName>
    </submittedName>
</protein>
<sequence>MVNATLQAAALSSISNILAQVIDAYRSGRPIAFNPIEFLRFVILTLITAPPNYLWQQFLERTFPAYPGSAGLAHAHRSPRVSDDGDIEKRGEEGLLHVEEEKPKLNLKNTITKWFVDCITMGAIMNTVAFLVIMGLMKGQSSAQIGGNIRTETIPIIVAGYKIWPIASIISFSFIPVERRIVFLSAVGLCWGIYMSLVAARVAILNYWLAFIGGGTFGTRS</sequence>
<proteinExistence type="inferred from homology"/>
<dbReference type="EMBL" id="LAQI01000113">
    <property type="protein sequence ID" value="KKY19316.1"/>
    <property type="molecule type" value="Genomic_DNA"/>
</dbReference>
<dbReference type="AlphaFoldDB" id="A0A0G2EAH8"/>
<evidence type="ECO:0000256" key="4">
    <source>
        <dbReference type="ARBA" id="ARBA00022989"/>
    </source>
</evidence>
<evidence type="ECO:0000313" key="8">
    <source>
        <dbReference type="Proteomes" id="UP000034182"/>
    </source>
</evidence>
<accession>A0A0G2EAH8</accession>
<feature type="transmembrane region" description="Helical" evidence="6">
    <location>
        <begin position="182"/>
        <end position="209"/>
    </location>
</feature>
<dbReference type="GO" id="GO:0005778">
    <property type="term" value="C:peroxisomal membrane"/>
    <property type="evidence" value="ECO:0007669"/>
    <property type="project" value="TreeGrafter"/>
</dbReference>
<evidence type="ECO:0000256" key="2">
    <source>
        <dbReference type="ARBA" id="ARBA00006824"/>
    </source>
</evidence>
<evidence type="ECO:0000256" key="6">
    <source>
        <dbReference type="RuleBase" id="RU363053"/>
    </source>
</evidence>
<keyword evidence="3 6" id="KW-0812">Transmembrane</keyword>
<evidence type="ECO:0000313" key="7">
    <source>
        <dbReference type="EMBL" id="KKY19316.1"/>
    </source>
</evidence>
<reference evidence="7 8" key="1">
    <citation type="submission" date="2015-03" db="EMBL/GenBank/DDBJ databases">
        <authorList>
            <person name="Morales-Cruz A."/>
            <person name="Amrine K.C."/>
            <person name="Cantu D."/>
        </authorList>
    </citation>
    <scope>NUCLEOTIDE SEQUENCE [LARGE SCALE GENOMIC DNA]</scope>
    <source>
        <strain evidence="7">DS831</strain>
    </source>
</reference>
<gene>
    <name evidence="7" type="ORF">UCDDS831_g05521</name>
</gene>
<evidence type="ECO:0000256" key="3">
    <source>
        <dbReference type="ARBA" id="ARBA00022692"/>
    </source>
</evidence>
<keyword evidence="5 6" id="KW-0472">Membrane</keyword>
<dbReference type="Pfam" id="PF04117">
    <property type="entry name" value="Mpv17_PMP22"/>
    <property type="match status" value="1"/>
</dbReference>
<evidence type="ECO:0000256" key="5">
    <source>
        <dbReference type="ARBA" id="ARBA00023136"/>
    </source>
</evidence>
<dbReference type="PANTHER" id="PTHR11266:SF80">
    <property type="entry name" value="PEROXISOMAL MEMBRANE PROTEIN 2"/>
    <property type="match status" value="1"/>
</dbReference>
<reference evidence="7 8" key="2">
    <citation type="submission" date="2015-05" db="EMBL/GenBank/DDBJ databases">
        <title>Distinctive expansion of gene families associated with plant cell wall degradation and secondary metabolism in the genomes of grapevine trunk pathogens.</title>
        <authorList>
            <person name="Lawrence D.P."/>
            <person name="Travadon R."/>
            <person name="Rolshausen P.E."/>
            <person name="Baumgartner K."/>
        </authorList>
    </citation>
    <scope>NUCLEOTIDE SEQUENCE [LARGE SCALE GENOMIC DNA]</scope>
    <source>
        <strain evidence="7">DS831</strain>
    </source>
</reference>
<evidence type="ECO:0000256" key="1">
    <source>
        <dbReference type="ARBA" id="ARBA00004141"/>
    </source>
</evidence>
<comment type="caution">
    <text evidence="7">The sequence shown here is derived from an EMBL/GenBank/DDBJ whole genome shotgun (WGS) entry which is preliminary data.</text>
</comment>
<name>A0A0G2EAH8_9PEZI</name>